<protein>
    <submittedName>
        <fullName evidence="8">EamA family transporter</fullName>
    </submittedName>
</protein>
<dbReference type="RefSeq" id="WP_151693324.1">
    <property type="nucleotide sequence ID" value="NZ_BMGX01000001.1"/>
</dbReference>
<dbReference type="OrthoDB" id="1117213at2"/>
<dbReference type="AlphaFoldDB" id="A0A6L3ZDH3"/>
<evidence type="ECO:0000256" key="4">
    <source>
        <dbReference type="ARBA" id="ARBA00022989"/>
    </source>
</evidence>
<feature type="transmembrane region" description="Helical" evidence="6">
    <location>
        <begin position="183"/>
        <end position="203"/>
    </location>
</feature>
<proteinExistence type="inferred from homology"/>
<feature type="transmembrane region" description="Helical" evidence="6">
    <location>
        <begin position="7"/>
        <end position="27"/>
    </location>
</feature>
<keyword evidence="5 6" id="KW-0472">Membrane</keyword>
<feature type="transmembrane region" description="Helical" evidence="6">
    <location>
        <begin position="215"/>
        <end position="240"/>
    </location>
</feature>
<evidence type="ECO:0000256" key="6">
    <source>
        <dbReference type="SAM" id="Phobius"/>
    </source>
</evidence>
<dbReference type="InterPro" id="IPR050638">
    <property type="entry name" value="AA-Vitamin_Transporters"/>
</dbReference>
<comment type="caution">
    <text evidence="8">The sequence shown here is derived from an EMBL/GenBank/DDBJ whole genome shotgun (WGS) entry which is preliminary data.</text>
</comment>
<name>A0A6L3ZDH3_9FLAO</name>
<evidence type="ECO:0000313" key="8">
    <source>
        <dbReference type="EMBL" id="KAB2815895.1"/>
    </source>
</evidence>
<keyword evidence="4 6" id="KW-1133">Transmembrane helix</keyword>
<reference evidence="8 9" key="1">
    <citation type="submission" date="2019-10" db="EMBL/GenBank/DDBJ databases">
        <title>Genome sequence of Phaeocystidibacter marisrubri JCM30614 (type strain).</title>
        <authorList>
            <person name="Bowman J.P."/>
        </authorList>
    </citation>
    <scope>NUCLEOTIDE SEQUENCE [LARGE SCALE GENOMIC DNA]</scope>
    <source>
        <strain evidence="8 9">JCM 30614</strain>
    </source>
</reference>
<dbReference type="PANTHER" id="PTHR32322:SF2">
    <property type="entry name" value="EAMA DOMAIN-CONTAINING PROTEIN"/>
    <property type="match status" value="1"/>
</dbReference>
<gene>
    <name evidence="8" type="ORF">F8C82_09355</name>
</gene>
<feature type="transmembrane region" description="Helical" evidence="6">
    <location>
        <begin position="39"/>
        <end position="56"/>
    </location>
</feature>
<sequence length="296" mass="32085">MKANQPIINAGIFVLLALTWGSSFILMKFGLKSFNGVEVALMRISFAMLFILMIGYKSFKKLRRADLPAIVLVGFFGNGIPYALFAWAIMHIPSSVAGIMNSLTPLFTLIVGVILYKNPIRKFQVIGVLLGLFGAIYLIQSSNSQAIDGEAIYAILPIIASMMYAIGVNTISAKLQHLDSVTITTFALTVVGIPALLSIFLFTDITDTLQSDPQALASTGYIAILGLMGTGIAIILFNYLIKNASTLYAVSITYAVPIIAVGMGAMDNEPITWSHLIGIVTILIGVFLINYKKYRK</sequence>
<dbReference type="EMBL" id="WBVQ01000002">
    <property type="protein sequence ID" value="KAB2815895.1"/>
    <property type="molecule type" value="Genomic_DNA"/>
</dbReference>
<evidence type="ECO:0000259" key="7">
    <source>
        <dbReference type="Pfam" id="PF00892"/>
    </source>
</evidence>
<feature type="domain" description="EamA" evidence="7">
    <location>
        <begin position="13"/>
        <end position="138"/>
    </location>
</feature>
<dbReference type="Pfam" id="PF00892">
    <property type="entry name" value="EamA"/>
    <property type="match status" value="2"/>
</dbReference>
<evidence type="ECO:0000256" key="2">
    <source>
        <dbReference type="ARBA" id="ARBA00007362"/>
    </source>
</evidence>
<dbReference type="SUPFAM" id="SSF103481">
    <property type="entry name" value="Multidrug resistance efflux transporter EmrE"/>
    <property type="match status" value="2"/>
</dbReference>
<organism evidence="8 9">
    <name type="scientific">Phaeocystidibacter marisrubri</name>
    <dbReference type="NCBI Taxonomy" id="1577780"/>
    <lineage>
        <taxon>Bacteria</taxon>
        <taxon>Pseudomonadati</taxon>
        <taxon>Bacteroidota</taxon>
        <taxon>Flavobacteriia</taxon>
        <taxon>Flavobacteriales</taxon>
        <taxon>Phaeocystidibacteraceae</taxon>
        <taxon>Phaeocystidibacter</taxon>
    </lineage>
</organism>
<dbReference type="Proteomes" id="UP000484164">
    <property type="component" value="Unassembled WGS sequence"/>
</dbReference>
<feature type="transmembrane region" description="Helical" evidence="6">
    <location>
        <begin position="96"/>
        <end position="116"/>
    </location>
</feature>
<feature type="transmembrane region" description="Helical" evidence="6">
    <location>
        <begin position="68"/>
        <end position="90"/>
    </location>
</feature>
<evidence type="ECO:0000256" key="3">
    <source>
        <dbReference type="ARBA" id="ARBA00022692"/>
    </source>
</evidence>
<feature type="transmembrane region" description="Helical" evidence="6">
    <location>
        <begin position="123"/>
        <end position="139"/>
    </location>
</feature>
<comment type="subcellular location">
    <subcellularLocation>
        <location evidence="1">Membrane</location>
        <topology evidence="1">Multi-pass membrane protein</topology>
    </subcellularLocation>
</comment>
<feature type="transmembrane region" description="Helical" evidence="6">
    <location>
        <begin position="247"/>
        <end position="266"/>
    </location>
</feature>
<feature type="domain" description="EamA" evidence="7">
    <location>
        <begin position="154"/>
        <end position="290"/>
    </location>
</feature>
<evidence type="ECO:0000313" key="9">
    <source>
        <dbReference type="Proteomes" id="UP000484164"/>
    </source>
</evidence>
<dbReference type="InterPro" id="IPR037185">
    <property type="entry name" value="EmrE-like"/>
</dbReference>
<accession>A0A6L3ZDH3</accession>
<feature type="transmembrane region" description="Helical" evidence="6">
    <location>
        <begin position="151"/>
        <end position="171"/>
    </location>
</feature>
<evidence type="ECO:0000256" key="5">
    <source>
        <dbReference type="ARBA" id="ARBA00023136"/>
    </source>
</evidence>
<dbReference type="PANTHER" id="PTHR32322">
    <property type="entry name" value="INNER MEMBRANE TRANSPORTER"/>
    <property type="match status" value="1"/>
</dbReference>
<dbReference type="Gene3D" id="1.10.3730.20">
    <property type="match status" value="1"/>
</dbReference>
<evidence type="ECO:0000256" key="1">
    <source>
        <dbReference type="ARBA" id="ARBA00004141"/>
    </source>
</evidence>
<feature type="transmembrane region" description="Helical" evidence="6">
    <location>
        <begin position="272"/>
        <end position="291"/>
    </location>
</feature>
<dbReference type="GO" id="GO:0016020">
    <property type="term" value="C:membrane"/>
    <property type="evidence" value="ECO:0007669"/>
    <property type="project" value="UniProtKB-SubCell"/>
</dbReference>
<keyword evidence="3 6" id="KW-0812">Transmembrane</keyword>
<comment type="similarity">
    <text evidence="2">Belongs to the EamA transporter family.</text>
</comment>
<dbReference type="InterPro" id="IPR000620">
    <property type="entry name" value="EamA_dom"/>
</dbReference>
<keyword evidence="9" id="KW-1185">Reference proteome</keyword>